<dbReference type="PANTHER" id="PTHR43080">
    <property type="entry name" value="CBS DOMAIN-CONTAINING PROTEIN CBSX3, MITOCHONDRIAL"/>
    <property type="match status" value="1"/>
</dbReference>
<dbReference type="InterPro" id="IPR046342">
    <property type="entry name" value="CBS_dom_sf"/>
</dbReference>
<organism evidence="4 5">
    <name type="scientific">Phaeodactylibacter xiamenensis</name>
    <dbReference type="NCBI Taxonomy" id="1524460"/>
    <lineage>
        <taxon>Bacteria</taxon>
        <taxon>Pseudomonadati</taxon>
        <taxon>Bacteroidota</taxon>
        <taxon>Saprospiria</taxon>
        <taxon>Saprospirales</taxon>
        <taxon>Haliscomenobacteraceae</taxon>
        <taxon>Phaeodactylibacter</taxon>
    </lineage>
</organism>
<dbReference type="RefSeq" id="WP_044229121.1">
    <property type="nucleotide sequence ID" value="NZ_JBKAGJ010000011.1"/>
</dbReference>
<reference evidence="4 5" key="1">
    <citation type="journal article" date="2014" name="Int. J. Syst. Evol. Microbiol.">
        <title>Phaeodactylibacter xiamenensis gen. nov., sp. nov., a member of the family Saprospiraceae isolated from the marine alga Phaeodactylum tricornutum.</title>
        <authorList>
            <person name="Chen Z.Jr."/>
            <person name="Lei X."/>
            <person name="Lai Q."/>
            <person name="Li Y."/>
            <person name="Zhang B."/>
            <person name="Zhang J."/>
            <person name="Zhang H."/>
            <person name="Yang L."/>
            <person name="Zheng W."/>
            <person name="Tian Y."/>
            <person name="Yu Z."/>
            <person name="Xu H.Jr."/>
            <person name="Zheng T."/>
        </authorList>
    </citation>
    <scope>NUCLEOTIDE SEQUENCE [LARGE SCALE GENOMIC DNA]</scope>
    <source>
        <strain evidence="4 5">KD52</strain>
    </source>
</reference>
<feature type="domain" description="CBS" evidence="3">
    <location>
        <begin position="13"/>
        <end position="73"/>
    </location>
</feature>
<gene>
    <name evidence="4" type="ORF">IX84_29135</name>
</gene>
<dbReference type="SUPFAM" id="SSF54631">
    <property type="entry name" value="CBS-domain pair"/>
    <property type="match status" value="1"/>
</dbReference>
<evidence type="ECO:0000256" key="1">
    <source>
        <dbReference type="ARBA" id="ARBA00023122"/>
    </source>
</evidence>
<accession>A0A098S1W0</accession>
<dbReference type="InterPro" id="IPR051257">
    <property type="entry name" value="Diverse_CBS-Domain"/>
</dbReference>
<dbReference type="Gene3D" id="3.10.580.10">
    <property type="entry name" value="CBS-domain"/>
    <property type="match status" value="1"/>
</dbReference>
<dbReference type="PROSITE" id="PS51371">
    <property type="entry name" value="CBS"/>
    <property type="match status" value="2"/>
</dbReference>
<comment type="caution">
    <text evidence="4">The sequence shown here is derived from an EMBL/GenBank/DDBJ whole genome shotgun (WGS) entry which is preliminary data.</text>
</comment>
<dbReference type="PANTHER" id="PTHR43080:SF2">
    <property type="entry name" value="CBS DOMAIN-CONTAINING PROTEIN"/>
    <property type="match status" value="1"/>
</dbReference>
<keyword evidence="5" id="KW-1185">Reference proteome</keyword>
<evidence type="ECO:0000313" key="4">
    <source>
        <dbReference type="EMBL" id="KGE85152.1"/>
    </source>
</evidence>
<keyword evidence="1 2" id="KW-0129">CBS domain</keyword>
<protein>
    <recommendedName>
        <fullName evidence="3">CBS domain-containing protein</fullName>
    </recommendedName>
</protein>
<dbReference type="InterPro" id="IPR000644">
    <property type="entry name" value="CBS_dom"/>
</dbReference>
<evidence type="ECO:0000259" key="3">
    <source>
        <dbReference type="PROSITE" id="PS51371"/>
    </source>
</evidence>
<dbReference type="SMART" id="SM00116">
    <property type="entry name" value="CBS"/>
    <property type="match status" value="2"/>
</dbReference>
<dbReference type="OrthoDB" id="1119899at2"/>
<name>A0A098S1W0_9BACT</name>
<evidence type="ECO:0000313" key="5">
    <source>
        <dbReference type="Proteomes" id="UP000029736"/>
    </source>
</evidence>
<proteinExistence type="predicted"/>
<dbReference type="Proteomes" id="UP000029736">
    <property type="component" value="Unassembled WGS sequence"/>
</dbReference>
<dbReference type="STRING" id="1524460.IX84_29135"/>
<dbReference type="EMBL" id="JPOS01000092">
    <property type="protein sequence ID" value="KGE85152.1"/>
    <property type="molecule type" value="Genomic_DNA"/>
</dbReference>
<dbReference type="Pfam" id="PF00571">
    <property type="entry name" value="CBS"/>
    <property type="match status" value="2"/>
</dbReference>
<sequence>MIKSIPIPVSELMSRDLVVLKPEDNLQAIEQCFRAYNIHHIPVVNEEGQLKGLVTRSDFSRANHLLAHFRQDFKSVLVQDIMTRQLATTTPDTPVHEVATVFLSNIMHALPVVDGNTLVGIITTQDLLRYLLEQRKQLTE</sequence>
<feature type="domain" description="CBS" evidence="3">
    <location>
        <begin position="82"/>
        <end position="138"/>
    </location>
</feature>
<evidence type="ECO:0000256" key="2">
    <source>
        <dbReference type="PROSITE-ProRule" id="PRU00703"/>
    </source>
</evidence>
<dbReference type="AlphaFoldDB" id="A0A098S1W0"/>